<keyword evidence="4" id="KW-1185">Reference proteome</keyword>
<dbReference type="EMBL" id="AP019860">
    <property type="protein sequence ID" value="BBM86607.1"/>
    <property type="molecule type" value="Genomic_DNA"/>
</dbReference>
<name>A0A5S9IRY0_UABAM</name>
<feature type="signal peptide" evidence="1">
    <location>
        <begin position="1"/>
        <end position="18"/>
    </location>
</feature>
<evidence type="ECO:0000259" key="2">
    <source>
        <dbReference type="Pfam" id="PF20208"/>
    </source>
</evidence>
<evidence type="ECO:0000313" key="4">
    <source>
        <dbReference type="Proteomes" id="UP000326354"/>
    </source>
</evidence>
<feature type="chain" id="PRO_5024790428" description="ARG and Rhodanese-Phosphatase-superfamily-associated domain-containing protein" evidence="1">
    <location>
        <begin position="19"/>
        <end position="275"/>
    </location>
</feature>
<evidence type="ECO:0000256" key="1">
    <source>
        <dbReference type="SAM" id="SignalP"/>
    </source>
</evidence>
<reference evidence="3 4" key="1">
    <citation type="submission" date="2019-08" db="EMBL/GenBank/DDBJ databases">
        <title>Complete genome sequence of Candidatus Uab amorphum.</title>
        <authorList>
            <person name="Shiratori T."/>
            <person name="Suzuki S."/>
            <person name="Kakizawa Y."/>
            <person name="Ishida K."/>
        </authorList>
    </citation>
    <scope>NUCLEOTIDE SEQUENCE [LARGE SCALE GENOMIC DNA]</scope>
    <source>
        <strain evidence="3 4">SRT547</strain>
    </source>
</reference>
<evidence type="ECO:0000313" key="3">
    <source>
        <dbReference type="EMBL" id="BBM86607.1"/>
    </source>
</evidence>
<proteinExistence type="predicted"/>
<keyword evidence="1" id="KW-0732">Signal</keyword>
<accession>A0A5S9IRY0</accession>
<organism evidence="3 4">
    <name type="scientific">Uabimicrobium amorphum</name>
    <dbReference type="NCBI Taxonomy" id="2596890"/>
    <lineage>
        <taxon>Bacteria</taxon>
        <taxon>Pseudomonadati</taxon>
        <taxon>Planctomycetota</taxon>
        <taxon>Candidatus Uabimicrobiia</taxon>
        <taxon>Candidatus Uabimicrobiales</taxon>
        <taxon>Candidatus Uabimicrobiaceae</taxon>
        <taxon>Candidatus Uabimicrobium</taxon>
    </lineage>
</organism>
<feature type="domain" description="ARG and Rhodanese-Phosphatase-superfamily-associated" evidence="2">
    <location>
        <begin position="129"/>
        <end position="265"/>
    </location>
</feature>
<sequence length="275" mass="31763">MKNSIIFLWLLLSVTAQQTSDVTSQHAVSTIQPQKTTILSSEEDYVVTGPYTHDNLAIFLVYNMKMEQKKFISLKKAVAKNKIIVDNRNVINMSNERVYLQKGDIVYSNKHDLVLQNNFVTPANAQKISLAMHSDKIHFRQNYEPRSLPQAKPYIVKLQDIIRNKSEVVGYVCVINGKIHRGDIYATSALFHDEWPKHLALRVQDAIKYKKKTQKALITSQQVEKWLQKISGGEMKVTQYGKTTILTKKERGHIVQVTQYEQQKIHQKFLFCKTE</sequence>
<dbReference type="KEGG" id="uam:UABAM_04993"/>
<gene>
    <name evidence="3" type="ORF">UABAM_04993</name>
</gene>
<dbReference type="Proteomes" id="UP000326354">
    <property type="component" value="Chromosome"/>
</dbReference>
<dbReference type="Pfam" id="PF20208">
    <property type="entry name" value="ARPP-1"/>
    <property type="match status" value="1"/>
</dbReference>
<dbReference type="InterPro" id="IPR046699">
    <property type="entry name" value="ARPP-1"/>
</dbReference>
<protein>
    <recommendedName>
        <fullName evidence="2">ARG and Rhodanese-Phosphatase-superfamily-associated domain-containing protein</fullName>
    </recommendedName>
</protein>
<dbReference type="AlphaFoldDB" id="A0A5S9IRY0"/>